<evidence type="ECO:0000259" key="2">
    <source>
        <dbReference type="Pfam" id="PF13193"/>
    </source>
</evidence>
<dbReference type="GO" id="GO:0006631">
    <property type="term" value="P:fatty acid metabolic process"/>
    <property type="evidence" value="ECO:0007669"/>
    <property type="project" value="TreeGrafter"/>
</dbReference>
<name>A0AAD4CJ32_ASPNN</name>
<dbReference type="SUPFAM" id="SSF56801">
    <property type="entry name" value="Acetyl-CoA synthetase-like"/>
    <property type="match status" value="1"/>
</dbReference>
<reference evidence="3" key="1">
    <citation type="journal article" date="2019" name="Beilstein J. Org. Chem.">
        <title>Nanangenines: drimane sesquiterpenoids as the dominant metabolite cohort of a novel Australian fungus, Aspergillus nanangensis.</title>
        <authorList>
            <person name="Lacey H.J."/>
            <person name="Gilchrist C.L.M."/>
            <person name="Crombie A."/>
            <person name="Kalaitzis J.A."/>
            <person name="Vuong D."/>
            <person name="Rutledge P.J."/>
            <person name="Turner P."/>
            <person name="Pitt J.I."/>
            <person name="Lacey E."/>
            <person name="Chooi Y.H."/>
            <person name="Piggott A.M."/>
        </authorList>
    </citation>
    <scope>NUCLEOTIDE SEQUENCE</scope>
    <source>
        <strain evidence="3">MST-FP2251</strain>
    </source>
</reference>
<dbReference type="Proteomes" id="UP001194746">
    <property type="component" value="Unassembled WGS sequence"/>
</dbReference>
<dbReference type="Gene3D" id="3.30.300.30">
    <property type="match status" value="1"/>
</dbReference>
<evidence type="ECO:0000313" key="4">
    <source>
        <dbReference type="Proteomes" id="UP001194746"/>
    </source>
</evidence>
<dbReference type="Pfam" id="PF13193">
    <property type="entry name" value="AMP-binding_C"/>
    <property type="match status" value="1"/>
</dbReference>
<dbReference type="InterPro" id="IPR042099">
    <property type="entry name" value="ANL_N_sf"/>
</dbReference>
<evidence type="ECO:0008006" key="5">
    <source>
        <dbReference type="Google" id="ProtNLM"/>
    </source>
</evidence>
<dbReference type="Pfam" id="PF00501">
    <property type="entry name" value="AMP-binding"/>
    <property type="match status" value="1"/>
</dbReference>
<reference evidence="3" key="2">
    <citation type="submission" date="2020-02" db="EMBL/GenBank/DDBJ databases">
        <authorList>
            <person name="Gilchrist C.L.M."/>
            <person name="Chooi Y.-H."/>
        </authorList>
    </citation>
    <scope>NUCLEOTIDE SEQUENCE</scope>
    <source>
        <strain evidence="3">MST-FP2251</strain>
    </source>
</reference>
<dbReference type="PANTHER" id="PTHR43201">
    <property type="entry name" value="ACYL-COA SYNTHETASE"/>
    <property type="match status" value="1"/>
</dbReference>
<dbReference type="GO" id="GO:0031956">
    <property type="term" value="F:medium-chain fatty acid-CoA ligase activity"/>
    <property type="evidence" value="ECO:0007669"/>
    <property type="project" value="TreeGrafter"/>
</dbReference>
<gene>
    <name evidence="3" type="ORF">FE257_011424</name>
</gene>
<sequence>MHPPEAISDHHQHLALVHGATDHPLWSKTLGQVVDEQAERLGEKTVAVLPWQNVRISFQQLAARARRFAAGLLRAGLQRGDNIAIMAGNRVEYLEVVIGGALIGCPVLVVNNTYKPWELRNALHKTSCRMLFLASTIGSRSMVEHFQILTSPPDMHRVVMLGDGDCSAIPQVQSYATFIANSKSLLADGVLQQAMEAVEPSEVLSLQFTSGTTGEPKASMLTHIISNLLNNARFLGQRMELTTNDIVCCPPPLFHCFGLVMAFFSTLIHGGTIVFPSDHFNPDLVLDAITQEKCTTLLGVPTMFIAEMEANRSRGYRLTTLHKGMIAGSPVSLPLMADIQKHMGIDGMVIAYGMTETSTITFSTSLTDSPENRAKTVGRVMPQVTAKIVNPRGETVRRGEIGELCISGYALQKGYWSNELKTKEVMRVHDDGVLWMHTGDECLIDEDGYCHAMGRIKDIIIRGGENIFPAEIEERLLLNPGLGEASVVGVNDSKYGEVVGCFLKGVDGYTMADNEIKDWVRSTMGTAKTPQHVFWIGADGVCADFPKTGSGKHQKHLLREMADELLGHRRLCKDTVARSES</sequence>
<dbReference type="InterPro" id="IPR000873">
    <property type="entry name" value="AMP-dep_synth/lig_dom"/>
</dbReference>
<dbReference type="InterPro" id="IPR020845">
    <property type="entry name" value="AMP-binding_CS"/>
</dbReference>
<evidence type="ECO:0000313" key="3">
    <source>
        <dbReference type="EMBL" id="KAF9886517.1"/>
    </source>
</evidence>
<protein>
    <recommendedName>
        <fullName evidence="5">Acetyl-CoA synthetase-like protein</fullName>
    </recommendedName>
</protein>
<dbReference type="InterPro" id="IPR025110">
    <property type="entry name" value="AMP-bd_C"/>
</dbReference>
<dbReference type="PANTHER" id="PTHR43201:SF6">
    <property type="entry name" value="ACYL COA SYNTHETASE (EUROFUNG)"/>
    <property type="match status" value="1"/>
</dbReference>
<dbReference type="AlphaFoldDB" id="A0AAD4CJ32"/>
<proteinExistence type="predicted"/>
<keyword evidence="4" id="KW-1185">Reference proteome</keyword>
<feature type="domain" description="AMP-dependent synthetase/ligase" evidence="1">
    <location>
        <begin position="35"/>
        <end position="416"/>
    </location>
</feature>
<evidence type="ECO:0000259" key="1">
    <source>
        <dbReference type="Pfam" id="PF00501"/>
    </source>
</evidence>
<feature type="domain" description="AMP-binding enzyme C-terminal" evidence="2">
    <location>
        <begin position="471"/>
        <end position="552"/>
    </location>
</feature>
<comment type="caution">
    <text evidence="3">The sequence shown here is derived from an EMBL/GenBank/DDBJ whole genome shotgun (WGS) entry which is preliminary data.</text>
</comment>
<dbReference type="Gene3D" id="3.40.50.12780">
    <property type="entry name" value="N-terminal domain of ligase-like"/>
    <property type="match status" value="1"/>
</dbReference>
<accession>A0AAD4CJ32</accession>
<dbReference type="EMBL" id="VCAU01000076">
    <property type="protein sequence ID" value="KAF9886517.1"/>
    <property type="molecule type" value="Genomic_DNA"/>
</dbReference>
<dbReference type="PROSITE" id="PS00455">
    <property type="entry name" value="AMP_BINDING"/>
    <property type="match status" value="1"/>
</dbReference>
<dbReference type="InterPro" id="IPR045851">
    <property type="entry name" value="AMP-bd_C_sf"/>
</dbReference>
<organism evidence="3 4">
    <name type="scientific">Aspergillus nanangensis</name>
    <dbReference type="NCBI Taxonomy" id="2582783"/>
    <lineage>
        <taxon>Eukaryota</taxon>
        <taxon>Fungi</taxon>
        <taxon>Dikarya</taxon>
        <taxon>Ascomycota</taxon>
        <taxon>Pezizomycotina</taxon>
        <taxon>Eurotiomycetes</taxon>
        <taxon>Eurotiomycetidae</taxon>
        <taxon>Eurotiales</taxon>
        <taxon>Aspergillaceae</taxon>
        <taxon>Aspergillus</taxon>
        <taxon>Aspergillus subgen. Circumdati</taxon>
    </lineage>
</organism>